<dbReference type="EMBL" id="ML977334">
    <property type="protein sequence ID" value="KAF2111421.1"/>
    <property type="molecule type" value="Genomic_DNA"/>
</dbReference>
<accession>A0A6A5YZ86</accession>
<evidence type="ECO:0000256" key="1">
    <source>
        <dbReference type="SAM" id="MobiDB-lite"/>
    </source>
</evidence>
<protein>
    <submittedName>
        <fullName evidence="2">Uncharacterized protein</fullName>
    </submittedName>
</protein>
<evidence type="ECO:0000313" key="3">
    <source>
        <dbReference type="Proteomes" id="UP000799770"/>
    </source>
</evidence>
<sequence length="493" mass="56795">MSENTPRKRQKLDTNLTGAEGSSHTDATSAGLTPHVYSAPPKISDKAPIDFGNYDRVARLEKRLSHRYDELLTDVNAINNAPTIRLRRQAQAHRLVGMYCFDFDTIFDEYFPSNCSISIHPIFSNWIRIDAFQNGVFDENTEIGRKLKPILVIASLLLQSPEAREWACKVLNNDRAYDTTRGCIYLKNMNMTLSEQNELYTATLKELASRLVWYFDNLESKERGKLYGFSHQNLEHADRSVHSRYTPGSGDLPRKSPQYGALHRTFYEFLMQDWTELSHEQIMNTVLFASSVFVHETGHLLGRMTRSDAYKLPPLVEPLHFKEEIRGQYVGELGDSLTRAIFGSGQLGGYLHDEAGMMGLFWRPISYSEESRYVVMRSNLWYLLTEQSIRHFFDPIGIENYNAISDNQKRGHWQLRRLDMAVISAGSSLLPNTRIHLALRKDTFKHDIHSTAYWEERDAEAIRNHARIWLAGLKQRGRKGNTNNSEKNRTEPI</sequence>
<dbReference type="Proteomes" id="UP000799770">
    <property type="component" value="Unassembled WGS sequence"/>
</dbReference>
<feature type="compositionally biased region" description="Polar residues" evidence="1">
    <location>
        <begin position="13"/>
        <end position="31"/>
    </location>
</feature>
<dbReference type="AlphaFoldDB" id="A0A6A5YZ86"/>
<keyword evidence="3" id="KW-1185">Reference proteome</keyword>
<name>A0A6A5YZ86_9PLEO</name>
<gene>
    <name evidence="2" type="ORF">BDV96DRAFT_603020</name>
</gene>
<proteinExistence type="predicted"/>
<feature type="region of interest" description="Disordered" evidence="1">
    <location>
        <begin position="1"/>
        <end position="39"/>
    </location>
</feature>
<evidence type="ECO:0000313" key="2">
    <source>
        <dbReference type="EMBL" id="KAF2111421.1"/>
    </source>
</evidence>
<reference evidence="2" key="1">
    <citation type="journal article" date="2020" name="Stud. Mycol.">
        <title>101 Dothideomycetes genomes: a test case for predicting lifestyles and emergence of pathogens.</title>
        <authorList>
            <person name="Haridas S."/>
            <person name="Albert R."/>
            <person name="Binder M."/>
            <person name="Bloem J."/>
            <person name="Labutti K."/>
            <person name="Salamov A."/>
            <person name="Andreopoulos B."/>
            <person name="Baker S."/>
            <person name="Barry K."/>
            <person name="Bills G."/>
            <person name="Bluhm B."/>
            <person name="Cannon C."/>
            <person name="Castanera R."/>
            <person name="Culley D."/>
            <person name="Daum C."/>
            <person name="Ezra D."/>
            <person name="Gonzalez J."/>
            <person name="Henrissat B."/>
            <person name="Kuo A."/>
            <person name="Liang C."/>
            <person name="Lipzen A."/>
            <person name="Lutzoni F."/>
            <person name="Magnuson J."/>
            <person name="Mondo S."/>
            <person name="Nolan M."/>
            <person name="Ohm R."/>
            <person name="Pangilinan J."/>
            <person name="Park H.-J."/>
            <person name="Ramirez L."/>
            <person name="Alfaro M."/>
            <person name="Sun H."/>
            <person name="Tritt A."/>
            <person name="Yoshinaga Y."/>
            <person name="Zwiers L.-H."/>
            <person name="Turgeon B."/>
            <person name="Goodwin S."/>
            <person name="Spatafora J."/>
            <person name="Crous P."/>
            <person name="Grigoriev I."/>
        </authorList>
    </citation>
    <scope>NUCLEOTIDE SEQUENCE</scope>
    <source>
        <strain evidence="2">CBS 627.86</strain>
    </source>
</reference>
<organism evidence="2 3">
    <name type="scientific">Lophiotrema nucula</name>
    <dbReference type="NCBI Taxonomy" id="690887"/>
    <lineage>
        <taxon>Eukaryota</taxon>
        <taxon>Fungi</taxon>
        <taxon>Dikarya</taxon>
        <taxon>Ascomycota</taxon>
        <taxon>Pezizomycotina</taxon>
        <taxon>Dothideomycetes</taxon>
        <taxon>Pleosporomycetidae</taxon>
        <taxon>Pleosporales</taxon>
        <taxon>Lophiotremataceae</taxon>
        <taxon>Lophiotrema</taxon>
    </lineage>
</organism>
<dbReference type="OrthoDB" id="10254945at2759"/>